<name>A0A652YHK0_NOCGL</name>
<dbReference type="Pfam" id="PF13577">
    <property type="entry name" value="SnoaL_4"/>
    <property type="match status" value="1"/>
</dbReference>
<feature type="domain" description="SnoaL-like" evidence="1">
    <location>
        <begin position="19"/>
        <end position="143"/>
    </location>
</feature>
<accession>A0A652YHK0</accession>
<dbReference type="InterPro" id="IPR032710">
    <property type="entry name" value="NTF2-like_dom_sf"/>
</dbReference>
<dbReference type="SUPFAM" id="SSF54427">
    <property type="entry name" value="NTF2-like"/>
    <property type="match status" value="1"/>
</dbReference>
<reference evidence="2" key="1">
    <citation type="submission" date="2019-07" db="EMBL/GenBank/DDBJ databases">
        <title>Genomic Encyclopedia of Type Strains, Phase IV (KMG-IV): sequencing the most valuable type-strain genomes for metagenomic binning, comparative biology and taxonomic classification.</title>
        <authorList>
            <person name="Goeker M."/>
        </authorList>
    </citation>
    <scope>NUCLEOTIDE SEQUENCE</scope>
    <source>
        <strain evidence="2">DSM 44596</strain>
    </source>
</reference>
<organism evidence="2">
    <name type="scientific">Nocardia globerula</name>
    <dbReference type="NCBI Taxonomy" id="1818"/>
    <lineage>
        <taxon>Bacteria</taxon>
        <taxon>Bacillati</taxon>
        <taxon>Actinomycetota</taxon>
        <taxon>Actinomycetes</taxon>
        <taxon>Mycobacteriales</taxon>
        <taxon>Nocardiaceae</taxon>
        <taxon>Nocardia</taxon>
    </lineage>
</organism>
<evidence type="ECO:0000313" key="2">
    <source>
        <dbReference type="EMBL" id="TYQ00723.1"/>
    </source>
</evidence>
<dbReference type="EMBL" id="VNIQ01000012">
    <property type="protein sequence ID" value="TYQ00723.1"/>
    <property type="molecule type" value="Genomic_DNA"/>
</dbReference>
<dbReference type="AlphaFoldDB" id="A0A652YHK0"/>
<protein>
    <submittedName>
        <fullName evidence="2">SnoaL-like protein</fullName>
    </submittedName>
</protein>
<comment type="caution">
    <text evidence="2">The sequence shown here is derived from an EMBL/GenBank/DDBJ whole genome shotgun (WGS) entry which is preliminary data.</text>
</comment>
<evidence type="ECO:0000259" key="1">
    <source>
        <dbReference type="Pfam" id="PF13577"/>
    </source>
</evidence>
<sequence>MFSGENILMTDYRGVAAGDVAAIHQLYALQSHLIDSGRQRDWAATFTTDGEFHSPSYPEPVVGSSDLEAFAGRFYSGAEAADEVHRHVITNLLVETAVEAELTVRGYLQIVATKRGGDTRLVRMTTITDRVIRVGDEWKIARRIVSRDDAPRNP</sequence>
<dbReference type="Gene3D" id="3.10.450.50">
    <property type="match status" value="1"/>
</dbReference>
<proteinExistence type="predicted"/>
<dbReference type="InterPro" id="IPR037401">
    <property type="entry name" value="SnoaL-like"/>
</dbReference>
<gene>
    <name evidence="2" type="ORF">FNL38_11217</name>
</gene>